<evidence type="ECO:0000256" key="7">
    <source>
        <dbReference type="SAM" id="SignalP"/>
    </source>
</evidence>
<dbReference type="InterPro" id="IPR011701">
    <property type="entry name" value="MFS"/>
</dbReference>
<organism evidence="8 9">
    <name type="scientific">Endosaccharibacter trunci</name>
    <dbReference type="NCBI Taxonomy" id="2812733"/>
    <lineage>
        <taxon>Bacteria</taxon>
        <taxon>Pseudomonadati</taxon>
        <taxon>Pseudomonadota</taxon>
        <taxon>Alphaproteobacteria</taxon>
        <taxon>Acetobacterales</taxon>
        <taxon>Acetobacteraceae</taxon>
        <taxon>Endosaccharibacter</taxon>
    </lineage>
</organism>
<feature type="transmembrane region" description="Helical" evidence="6">
    <location>
        <begin position="363"/>
        <end position="383"/>
    </location>
</feature>
<evidence type="ECO:0000256" key="5">
    <source>
        <dbReference type="ARBA" id="ARBA00023136"/>
    </source>
</evidence>
<feature type="transmembrane region" description="Helical" evidence="6">
    <location>
        <begin position="494"/>
        <end position="514"/>
    </location>
</feature>
<evidence type="ECO:0000256" key="3">
    <source>
        <dbReference type="ARBA" id="ARBA00022692"/>
    </source>
</evidence>
<proteinExistence type="predicted"/>
<evidence type="ECO:0000256" key="2">
    <source>
        <dbReference type="ARBA" id="ARBA00022448"/>
    </source>
</evidence>
<comment type="subcellular location">
    <subcellularLocation>
        <location evidence="1">Membrane</location>
        <topology evidence="1">Multi-pass membrane protein</topology>
    </subcellularLocation>
</comment>
<evidence type="ECO:0000313" key="9">
    <source>
        <dbReference type="Proteomes" id="UP001524587"/>
    </source>
</evidence>
<feature type="transmembrane region" description="Helical" evidence="6">
    <location>
        <begin position="303"/>
        <end position="324"/>
    </location>
</feature>
<feature type="chain" id="PRO_5045562786" evidence="7">
    <location>
        <begin position="21"/>
        <end position="526"/>
    </location>
</feature>
<comment type="caution">
    <text evidence="8">The sequence shown here is derived from an EMBL/GenBank/DDBJ whole genome shotgun (WGS) entry which is preliminary data.</text>
</comment>
<feature type="transmembrane region" description="Helical" evidence="6">
    <location>
        <begin position="48"/>
        <end position="69"/>
    </location>
</feature>
<keyword evidence="3 6" id="KW-0812">Transmembrane</keyword>
<sequence>MAVKLRPLLGLFGVITAAISAEFNDQVASIAGGDISGGLGLSHDPSTWFDSLYVSAEVFGMAVSPFLLVTFSLRQFSLFVVLLNVCSSAVIPYAPDAVALYLLRIMQGLSGGFTIPLLMTTALRVLEPSIRLYGLAVYALTATFTPALATSMAGLWTDLVGWQFVFLEAVPLCTLAGLLIWFGLPQDPGRYERFRKFNWRGALLILIGLGSFSTMLQQGDRLDWFNSDLICVLAAISAIAIPLLIVNEWFAEIPFLKLQMLGSRNFAYGAAALLLFVIVSPSASSVPNNFLREVQDMRPEQFYTVSLLIAGIQLVMLPLMAFLLDFPQIDARIWSVIGLLLVGGGCVGASFCTIAWFREQFYLWQIMQGIGQPMVVMPLLMMATNTVKDPTQGPFASSLVNTPRAVAEAVGVWLTQLVGRWRGGLHSARLTDQLGQERFGVLQGVPRGPFTGPLTDRALPPVFLPNGHPASPGALAQLNELVAQQTRILTVSDLYLVFAGVAGLLLLVLLILPVRTLPPRLEFAQK</sequence>
<dbReference type="InterPro" id="IPR036259">
    <property type="entry name" value="MFS_trans_sf"/>
</dbReference>
<evidence type="ECO:0000256" key="1">
    <source>
        <dbReference type="ARBA" id="ARBA00004141"/>
    </source>
</evidence>
<feature type="transmembrane region" description="Helical" evidence="6">
    <location>
        <begin position="101"/>
        <end position="123"/>
    </location>
</feature>
<evidence type="ECO:0000313" key="8">
    <source>
        <dbReference type="EMBL" id="MCQ8278905.1"/>
    </source>
</evidence>
<feature type="transmembrane region" description="Helical" evidence="6">
    <location>
        <begin position="135"/>
        <end position="156"/>
    </location>
</feature>
<dbReference type="PANTHER" id="PTHR42718">
    <property type="entry name" value="MAJOR FACILITATOR SUPERFAMILY MULTIDRUG TRANSPORTER MFSC"/>
    <property type="match status" value="1"/>
</dbReference>
<reference evidence="8 9" key="1">
    <citation type="submission" date="2022-06" db="EMBL/GenBank/DDBJ databases">
        <title>Endosaccharibacter gen. nov., sp. nov., endophytic bacteria isolated from sugarcane.</title>
        <authorList>
            <person name="Pitiwittayakul N."/>
            <person name="Yukphan P."/>
            <person name="Charoenyingcharoen P."/>
            <person name="Tanasupawat S."/>
        </authorList>
    </citation>
    <scope>NUCLEOTIDE SEQUENCE [LARGE SCALE GENOMIC DNA]</scope>
    <source>
        <strain evidence="8 9">KSS8</strain>
    </source>
</reference>
<dbReference type="PANTHER" id="PTHR42718:SF9">
    <property type="entry name" value="MAJOR FACILITATOR SUPERFAMILY MULTIDRUG TRANSPORTER MFSC"/>
    <property type="match status" value="1"/>
</dbReference>
<dbReference type="SUPFAM" id="SSF103473">
    <property type="entry name" value="MFS general substrate transporter"/>
    <property type="match status" value="1"/>
</dbReference>
<dbReference type="Pfam" id="PF07690">
    <property type="entry name" value="MFS_1"/>
    <property type="match status" value="1"/>
</dbReference>
<feature type="transmembrane region" description="Helical" evidence="6">
    <location>
        <begin position="336"/>
        <end position="357"/>
    </location>
</feature>
<name>A0ABT1W7P4_9PROT</name>
<keyword evidence="7" id="KW-0732">Signal</keyword>
<feature type="transmembrane region" description="Helical" evidence="6">
    <location>
        <begin position="162"/>
        <end position="185"/>
    </location>
</feature>
<feature type="transmembrane region" description="Helical" evidence="6">
    <location>
        <begin position="224"/>
        <end position="246"/>
    </location>
</feature>
<dbReference type="Proteomes" id="UP001524587">
    <property type="component" value="Unassembled WGS sequence"/>
</dbReference>
<feature type="transmembrane region" description="Helical" evidence="6">
    <location>
        <begin position="197"/>
        <end position="218"/>
    </location>
</feature>
<dbReference type="RefSeq" id="WP_422864384.1">
    <property type="nucleotide sequence ID" value="NZ_JAMSKV010000008.1"/>
</dbReference>
<dbReference type="EMBL" id="JAMSKV010000008">
    <property type="protein sequence ID" value="MCQ8278905.1"/>
    <property type="molecule type" value="Genomic_DNA"/>
</dbReference>
<feature type="transmembrane region" description="Helical" evidence="6">
    <location>
        <begin position="76"/>
        <end position="95"/>
    </location>
</feature>
<evidence type="ECO:0000256" key="4">
    <source>
        <dbReference type="ARBA" id="ARBA00022989"/>
    </source>
</evidence>
<feature type="signal peptide" evidence="7">
    <location>
        <begin position="1"/>
        <end position="20"/>
    </location>
</feature>
<evidence type="ECO:0000256" key="6">
    <source>
        <dbReference type="SAM" id="Phobius"/>
    </source>
</evidence>
<feature type="transmembrane region" description="Helical" evidence="6">
    <location>
        <begin position="266"/>
        <end position="283"/>
    </location>
</feature>
<keyword evidence="5 6" id="KW-0472">Membrane</keyword>
<accession>A0ABT1W7P4</accession>
<dbReference type="Gene3D" id="1.20.1250.20">
    <property type="entry name" value="MFS general substrate transporter like domains"/>
    <property type="match status" value="2"/>
</dbReference>
<keyword evidence="4 6" id="KW-1133">Transmembrane helix</keyword>
<keyword evidence="2" id="KW-0813">Transport</keyword>
<gene>
    <name evidence="8" type="ORF">NFI95_10640</name>
</gene>
<keyword evidence="9" id="KW-1185">Reference proteome</keyword>
<protein>
    <submittedName>
        <fullName evidence="8">MFS transporter</fullName>
    </submittedName>
</protein>